<dbReference type="EMBL" id="SMMG02000005">
    <property type="protein sequence ID" value="KAA3473199.1"/>
    <property type="molecule type" value="Genomic_DNA"/>
</dbReference>
<sequence length="71" mass="8102">MRHAIALMLCTLVGIKCIKTSRNFIDGSERVTMDFVSGFLLTPTKKYSVWVIIDRLTKSSYSLPIRTNYSL</sequence>
<name>A0A5B6VUN2_9ROSI</name>
<evidence type="ECO:0000313" key="2">
    <source>
        <dbReference type="EMBL" id="KAA3473199.1"/>
    </source>
</evidence>
<evidence type="ECO:0000313" key="3">
    <source>
        <dbReference type="Proteomes" id="UP000325315"/>
    </source>
</evidence>
<gene>
    <name evidence="2" type="ORF">EPI10_023601</name>
</gene>
<dbReference type="OrthoDB" id="1002204at2759"/>
<feature type="chain" id="PRO_5023072479" evidence="1">
    <location>
        <begin position="21"/>
        <end position="71"/>
    </location>
</feature>
<proteinExistence type="predicted"/>
<dbReference type="Proteomes" id="UP000325315">
    <property type="component" value="Unassembled WGS sequence"/>
</dbReference>
<keyword evidence="1" id="KW-0732">Signal</keyword>
<comment type="caution">
    <text evidence="2">The sequence shown here is derived from an EMBL/GenBank/DDBJ whole genome shotgun (WGS) entry which is preliminary data.</text>
</comment>
<accession>A0A5B6VUN2</accession>
<protein>
    <submittedName>
        <fullName evidence="2">Integrase</fullName>
    </submittedName>
</protein>
<feature type="signal peptide" evidence="1">
    <location>
        <begin position="1"/>
        <end position="20"/>
    </location>
</feature>
<reference evidence="3" key="1">
    <citation type="journal article" date="2019" name="Plant Biotechnol. J.">
        <title>Genome sequencing of the Australian wild diploid species Gossypium australe highlights disease resistance and delayed gland morphogenesis.</title>
        <authorList>
            <person name="Cai Y."/>
            <person name="Cai X."/>
            <person name="Wang Q."/>
            <person name="Wang P."/>
            <person name="Zhang Y."/>
            <person name="Cai C."/>
            <person name="Xu Y."/>
            <person name="Wang K."/>
            <person name="Zhou Z."/>
            <person name="Wang C."/>
            <person name="Geng S."/>
            <person name="Li B."/>
            <person name="Dong Q."/>
            <person name="Hou Y."/>
            <person name="Wang H."/>
            <person name="Ai P."/>
            <person name="Liu Z."/>
            <person name="Yi F."/>
            <person name="Sun M."/>
            <person name="An G."/>
            <person name="Cheng J."/>
            <person name="Zhang Y."/>
            <person name="Shi Q."/>
            <person name="Xie Y."/>
            <person name="Shi X."/>
            <person name="Chang Y."/>
            <person name="Huang F."/>
            <person name="Chen Y."/>
            <person name="Hong S."/>
            <person name="Mi L."/>
            <person name="Sun Q."/>
            <person name="Zhang L."/>
            <person name="Zhou B."/>
            <person name="Peng R."/>
            <person name="Zhang X."/>
            <person name="Liu F."/>
        </authorList>
    </citation>
    <scope>NUCLEOTIDE SEQUENCE [LARGE SCALE GENOMIC DNA]</scope>
    <source>
        <strain evidence="3">cv. PA1801</strain>
    </source>
</reference>
<evidence type="ECO:0000256" key="1">
    <source>
        <dbReference type="SAM" id="SignalP"/>
    </source>
</evidence>
<organism evidence="2 3">
    <name type="scientific">Gossypium australe</name>
    <dbReference type="NCBI Taxonomy" id="47621"/>
    <lineage>
        <taxon>Eukaryota</taxon>
        <taxon>Viridiplantae</taxon>
        <taxon>Streptophyta</taxon>
        <taxon>Embryophyta</taxon>
        <taxon>Tracheophyta</taxon>
        <taxon>Spermatophyta</taxon>
        <taxon>Magnoliopsida</taxon>
        <taxon>eudicotyledons</taxon>
        <taxon>Gunneridae</taxon>
        <taxon>Pentapetalae</taxon>
        <taxon>rosids</taxon>
        <taxon>malvids</taxon>
        <taxon>Malvales</taxon>
        <taxon>Malvaceae</taxon>
        <taxon>Malvoideae</taxon>
        <taxon>Gossypium</taxon>
    </lineage>
</organism>
<dbReference type="AlphaFoldDB" id="A0A5B6VUN2"/>
<keyword evidence="3" id="KW-1185">Reference proteome</keyword>